<evidence type="ECO:0000256" key="2">
    <source>
        <dbReference type="ARBA" id="ARBA00022737"/>
    </source>
</evidence>
<evidence type="ECO:0000256" key="5">
    <source>
        <dbReference type="ARBA" id="ARBA00022840"/>
    </source>
</evidence>
<keyword evidence="2" id="KW-0677">Repeat</keyword>
<evidence type="ECO:0000256" key="4">
    <source>
        <dbReference type="ARBA" id="ARBA00022821"/>
    </source>
</evidence>
<dbReference type="SUPFAM" id="SSF52058">
    <property type="entry name" value="L domain-like"/>
    <property type="match status" value="2"/>
</dbReference>
<keyword evidence="4" id="KW-0611">Plant defense</keyword>
<dbReference type="InterPro" id="IPR041118">
    <property type="entry name" value="Rx_N"/>
</dbReference>
<protein>
    <submittedName>
        <fullName evidence="9">Rx, N-terminal</fullName>
    </submittedName>
</protein>
<dbReference type="InterPro" id="IPR032675">
    <property type="entry name" value="LRR_dom_sf"/>
</dbReference>
<feature type="domain" description="NB-ARC" evidence="6">
    <location>
        <begin position="160"/>
        <end position="246"/>
    </location>
</feature>
<comment type="caution">
    <text evidence="9">The sequence shown here is derived from an EMBL/GenBank/DDBJ whole genome shotgun (WGS) entry which is preliminary data.</text>
</comment>
<keyword evidence="5" id="KW-0067">ATP-binding</keyword>
<dbReference type="SUPFAM" id="SSF52540">
    <property type="entry name" value="P-loop containing nucleoside triphosphate hydrolases"/>
    <property type="match status" value="1"/>
</dbReference>
<keyword evidence="10" id="KW-1185">Reference proteome</keyword>
<name>A0AAN8YYR1_9MAGN</name>
<dbReference type="GO" id="GO:0043531">
    <property type="term" value="F:ADP binding"/>
    <property type="evidence" value="ECO:0007669"/>
    <property type="project" value="InterPro"/>
</dbReference>
<gene>
    <name evidence="9" type="ORF">RJ641_016483</name>
</gene>
<dbReference type="GO" id="GO:0005524">
    <property type="term" value="F:ATP binding"/>
    <property type="evidence" value="ECO:0007669"/>
    <property type="project" value="UniProtKB-KW"/>
</dbReference>
<dbReference type="GO" id="GO:0051707">
    <property type="term" value="P:response to other organism"/>
    <property type="evidence" value="ECO:0007669"/>
    <property type="project" value="UniProtKB-ARBA"/>
</dbReference>
<proteinExistence type="predicted"/>
<dbReference type="Gene3D" id="3.80.10.10">
    <property type="entry name" value="Ribonuclease Inhibitor"/>
    <property type="match status" value="2"/>
</dbReference>
<dbReference type="InterPro" id="IPR002182">
    <property type="entry name" value="NB-ARC"/>
</dbReference>
<dbReference type="InterPro" id="IPR038005">
    <property type="entry name" value="RX-like_CC"/>
</dbReference>
<keyword evidence="3" id="KW-0547">Nucleotide-binding</keyword>
<keyword evidence="1" id="KW-0433">Leucine-rich repeat</keyword>
<evidence type="ECO:0000259" key="8">
    <source>
        <dbReference type="Pfam" id="PF25019"/>
    </source>
</evidence>
<dbReference type="Proteomes" id="UP001370490">
    <property type="component" value="Unassembled WGS sequence"/>
</dbReference>
<accession>A0AAN8YYR1</accession>
<feature type="domain" description="Disease resistance N-terminal" evidence="7">
    <location>
        <begin position="13"/>
        <end position="103"/>
    </location>
</feature>
<reference evidence="9 10" key="1">
    <citation type="submission" date="2023-12" db="EMBL/GenBank/DDBJ databases">
        <title>A high-quality genome assembly for Dillenia turbinata (Dilleniales).</title>
        <authorList>
            <person name="Chanderbali A."/>
        </authorList>
    </citation>
    <scope>NUCLEOTIDE SEQUENCE [LARGE SCALE GENOMIC DNA]</scope>
    <source>
        <strain evidence="9">LSX21</strain>
        <tissue evidence="9">Leaf</tissue>
    </source>
</reference>
<dbReference type="Pfam" id="PF25019">
    <property type="entry name" value="LRR_R13L1-DRL21"/>
    <property type="match status" value="1"/>
</dbReference>
<evidence type="ECO:0000256" key="1">
    <source>
        <dbReference type="ARBA" id="ARBA00022614"/>
    </source>
</evidence>
<feature type="domain" description="R13L1/DRL21-like LRR repeat region" evidence="8">
    <location>
        <begin position="269"/>
        <end position="389"/>
    </location>
</feature>
<dbReference type="CDD" id="cd14798">
    <property type="entry name" value="RX-CC_like"/>
    <property type="match status" value="1"/>
</dbReference>
<dbReference type="PANTHER" id="PTHR36766:SF48">
    <property type="entry name" value="DISEASE RESISTANCE PROTEIN RGA3"/>
    <property type="match status" value="1"/>
</dbReference>
<dbReference type="GO" id="GO:0006952">
    <property type="term" value="P:defense response"/>
    <property type="evidence" value="ECO:0007669"/>
    <property type="project" value="UniProtKB-KW"/>
</dbReference>
<dbReference type="Pfam" id="PF00931">
    <property type="entry name" value="NB-ARC"/>
    <property type="match status" value="1"/>
</dbReference>
<evidence type="ECO:0000259" key="6">
    <source>
        <dbReference type="Pfam" id="PF00931"/>
    </source>
</evidence>
<dbReference type="Gene3D" id="1.20.5.4130">
    <property type="match status" value="1"/>
</dbReference>
<dbReference type="Pfam" id="PF18052">
    <property type="entry name" value="Rx_N"/>
    <property type="match status" value="1"/>
</dbReference>
<evidence type="ECO:0000313" key="9">
    <source>
        <dbReference type="EMBL" id="KAK6918061.1"/>
    </source>
</evidence>
<dbReference type="AlphaFoldDB" id="A0AAN8YYR1"/>
<evidence type="ECO:0000256" key="3">
    <source>
        <dbReference type="ARBA" id="ARBA00022741"/>
    </source>
</evidence>
<sequence>MGDPALAVATPMIKLLLEKTSSLVKEELLSFMGIDKDVEHLSSNLTSIQAVLQDAEEKQRKSAEIRVWLQKLQNAAYDAVDILDLYAAELYAWKRKQQQRKFQRPFSLTKASFQNKAAKDIKEVKAKIDMIAEEKKKFHLNASSQHSMDPPETSFVLPPEDIDHLSLPLLHSRLLEFLPGTRFLLVLDDVWTEKYEDWDSIKQFLRQGKKGSRVLVTSRSSRVAEIMGTLPPHRLEDLPQDECWSLPLKGFRTNLHTYHVGRIDDGRGIRELQGLNHLTGSMQISLLENAENAYEANLTDKASLNRLVLEWGDNTQDEASAEIKLENLKPHSNIEEVQICGYKGMRFPSWLGNGVYQNLVSISLKQCTKCRVLSLNHLPRLTQLSIKGMLELEEWPDRILPNLRRLKISDCPKLRDLPPLFPNLGVLKIKRCNSLKALPVALSLQFLILIENDDLENWHNKAVHVHLRNEQDQEICMDEYCLMGVLELTIYRCPKIQALPQVFAPQKLEISGCELLNALPAPQYARRFQHLALDSCPDTTLVKAIPETGTLYSLVISNISKMLSLPKWPNLPGLKALYIRDCNDLISLFEDPEGSLQGLASVKLLSIQGCPKLVSLPEAGLPSAIECLSIGSCSSLETLGHKEALKRLTCLKDVNLENCSALESLPEEGLPDSIKHLRIQGCTLLKQRCKNGGADWSKIMHVPDLEIDSIGSGVSSANQPSSSKARQPWLRMCREIDMREVEQPQHVSRAVSGCVKGKKCMDALLLVR</sequence>
<dbReference type="EMBL" id="JBAMMX010000022">
    <property type="protein sequence ID" value="KAK6918061.1"/>
    <property type="molecule type" value="Genomic_DNA"/>
</dbReference>
<dbReference type="InterPro" id="IPR056789">
    <property type="entry name" value="LRR_R13L1-DRL21"/>
</dbReference>
<organism evidence="9 10">
    <name type="scientific">Dillenia turbinata</name>
    <dbReference type="NCBI Taxonomy" id="194707"/>
    <lineage>
        <taxon>Eukaryota</taxon>
        <taxon>Viridiplantae</taxon>
        <taxon>Streptophyta</taxon>
        <taxon>Embryophyta</taxon>
        <taxon>Tracheophyta</taxon>
        <taxon>Spermatophyta</taxon>
        <taxon>Magnoliopsida</taxon>
        <taxon>eudicotyledons</taxon>
        <taxon>Gunneridae</taxon>
        <taxon>Pentapetalae</taxon>
        <taxon>Dilleniales</taxon>
        <taxon>Dilleniaceae</taxon>
        <taxon>Dillenia</taxon>
    </lineage>
</organism>
<evidence type="ECO:0000259" key="7">
    <source>
        <dbReference type="Pfam" id="PF18052"/>
    </source>
</evidence>
<dbReference type="InterPro" id="IPR027417">
    <property type="entry name" value="P-loop_NTPase"/>
</dbReference>
<dbReference type="PANTHER" id="PTHR36766">
    <property type="entry name" value="PLANT BROAD-SPECTRUM MILDEW RESISTANCE PROTEIN RPW8"/>
    <property type="match status" value="1"/>
</dbReference>
<evidence type="ECO:0000313" key="10">
    <source>
        <dbReference type="Proteomes" id="UP001370490"/>
    </source>
</evidence>